<keyword evidence="2" id="KW-1185">Reference proteome</keyword>
<gene>
    <name evidence="1" type="ORF">CU669_07870</name>
</gene>
<dbReference type="RefSeq" id="WP_112143670.1">
    <property type="nucleotide sequence ID" value="NZ_PGTO01000004.1"/>
</dbReference>
<proteinExistence type="predicted"/>
<comment type="caution">
    <text evidence="1">The sequence shown here is derived from an EMBL/GenBank/DDBJ whole genome shotgun (WGS) entry which is preliminary data.</text>
</comment>
<reference evidence="1 2" key="1">
    <citation type="submission" date="2017-11" db="EMBL/GenBank/DDBJ databases">
        <title>Draft genome sequence of magnetotactic bacterium Magnetospirillum kuznetsovii LBB-42.</title>
        <authorList>
            <person name="Grouzdev D.S."/>
            <person name="Rysina M.S."/>
            <person name="Baslerov R.V."/>
            <person name="Koziaeva V."/>
        </authorList>
    </citation>
    <scope>NUCLEOTIDE SEQUENCE [LARGE SCALE GENOMIC DNA]</scope>
    <source>
        <strain evidence="1 2">LBB-42</strain>
    </source>
</reference>
<protein>
    <submittedName>
        <fullName evidence="1">Uncharacterized protein</fullName>
    </submittedName>
</protein>
<organism evidence="1 2">
    <name type="scientific">Paramagnetospirillum kuznetsovii</name>
    <dbReference type="NCBI Taxonomy" id="2053833"/>
    <lineage>
        <taxon>Bacteria</taxon>
        <taxon>Pseudomonadati</taxon>
        <taxon>Pseudomonadota</taxon>
        <taxon>Alphaproteobacteria</taxon>
        <taxon>Rhodospirillales</taxon>
        <taxon>Magnetospirillaceae</taxon>
        <taxon>Paramagnetospirillum</taxon>
    </lineage>
</organism>
<dbReference type="OrthoDB" id="7353928at2"/>
<evidence type="ECO:0000313" key="2">
    <source>
        <dbReference type="Proteomes" id="UP000251075"/>
    </source>
</evidence>
<evidence type="ECO:0000313" key="1">
    <source>
        <dbReference type="EMBL" id="RAU22727.1"/>
    </source>
</evidence>
<dbReference type="Proteomes" id="UP000251075">
    <property type="component" value="Unassembled WGS sequence"/>
</dbReference>
<sequence length="132" mass="14180">MKRIIAAQQVLSARTSDTGDGVRVVLLDESGEETVVTLPLDQLAILSSWLEQAGRLADGEPASARPPAPSIQVEKWTVRPEADEEFLTLGFRLVKGGEINLRMHRTGAAAYVKALASLLGRLLPASPSKAKH</sequence>
<accession>A0A364P0P1</accession>
<name>A0A364P0P1_9PROT</name>
<dbReference type="EMBL" id="PGTO01000004">
    <property type="protein sequence ID" value="RAU22727.1"/>
    <property type="molecule type" value="Genomic_DNA"/>
</dbReference>
<dbReference type="AlphaFoldDB" id="A0A364P0P1"/>